<dbReference type="Gene3D" id="3.50.50.60">
    <property type="entry name" value="FAD/NAD(P)-binding domain"/>
    <property type="match status" value="1"/>
</dbReference>
<evidence type="ECO:0000313" key="2">
    <source>
        <dbReference type="Proteomes" id="UP000182649"/>
    </source>
</evidence>
<proteinExistence type="predicted"/>
<protein>
    <submittedName>
        <fullName evidence="1">NAD(P)-binding Rossmann-like domain-containing protein</fullName>
    </submittedName>
</protein>
<dbReference type="Pfam" id="PF13450">
    <property type="entry name" value="NAD_binding_8"/>
    <property type="match status" value="1"/>
</dbReference>
<dbReference type="AlphaFoldDB" id="A0A1I7GVY1"/>
<dbReference type="SUPFAM" id="SSF51905">
    <property type="entry name" value="FAD/NAD(P)-binding domain"/>
    <property type="match status" value="1"/>
</dbReference>
<gene>
    <name evidence="1" type="ORF">SAMN05216417_10619</name>
</gene>
<dbReference type="InterPro" id="IPR036188">
    <property type="entry name" value="FAD/NAD-bd_sf"/>
</dbReference>
<name>A0A1I7GVY1_9PROT</name>
<reference evidence="1 2" key="1">
    <citation type="submission" date="2016-10" db="EMBL/GenBank/DDBJ databases">
        <authorList>
            <person name="de Groot N.N."/>
        </authorList>
    </citation>
    <scope>NUCLEOTIDE SEQUENCE [LARGE SCALE GENOMIC DNA]</scope>
    <source>
        <strain evidence="1 2">Nl14</strain>
    </source>
</reference>
<sequence length="91" mass="9714">MQPEVAIVGGGLAGLVVARSLRKAGTGFTLLEARLAWAGRHLVVDDRWSCSYGAVTVATGLLVGGEPRVLTGARPWIETMKLEDQQRPISE</sequence>
<evidence type="ECO:0000313" key="1">
    <source>
        <dbReference type="EMBL" id="SFU52581.1"/>
    </source>
</evidence>
<dbReference type="RefSeq" id="WP_074974434.1">
    <property type="nucleotide sequence ID" value="NZ_FPBZ01000006.1"/>
</dbReference>
<organism evidence="1 2">
    <name type="scientific">Nitrosospira multiformis</name>
    <dbReference type="NCBI Taxonomy" id="1231"/>
    <lineage>
        <taxon>Bacteria</taxon>
        <taxon>Pseudomonadati</taxon>
        <taxon>Pseudomonadota</taxon>
        <taxon>Betaproteobacteria</taxon>
        <taxon>Nitrosomonadales</taxon>
        <taxon>Nitrosomonadaceae</taxon>
        <taxon>Nitrosospira</taxon>
    </lineage>
</organism>
<dbReference type="Proteomes" id="UP000182649">
    <property type="component" value="Unassembled WGS sequence"/>
</dbReference>
<dbReference type="EMBL" id="FPBZ01000006">
    <property type="protein sequence ID" value="SFU52581.1"/>
    <property type="molecule type" value="Genomic_DNA"/>
</dbReference>
<accession>A0A1I7GVY1</accession>